<protein>
    <submittedName>
        <fullName evidence="1">Branched-chain amino acid ABC transporter substrate-binding protein</fullName>
    </submittedName>
</protein>
<organism evidence="1 2">
    <name type="scientific">Caballeronia glebae</name>
    <dbReference type="NCBI Taxonomy" id="1777143"/>
    <lineage>
        <taxon>Bacteria</taxon>
        <taxon>Pseudomonadati</taxon>
        <taxon>Pseudomonadota</taxon>
        <taxon>Betaproteobacteria</taxon>
        <taxon>Burkholderiales</taxon>
        <taxon>Burkholderiaceae</taxon>
        <taxon>Caballeronia</taxon>
    </lineage>
</organism>
<evidence type="ECO:0000313" key="1">
    <source>
        <dbReference type="EMBL" id="SAK98978.1"/>
    </source>
</evidence>
<dbReference type="STRING" id="1777143.AWB82_07260"/>
<name>A0A158DWM3_9BURK</name>
<dbReference type="Gene3D" id="3.40.50.2300">
    <property type="match status" value="2"/>
</dbReference>
<evidence type="ECO:0000313" key="2">
    <source>
        <dbReference type="Proteomes" id="UP000054596"/>
    </source>
</evidence>
<dbReference type="AlphaFoldDB" id="A0A158DWM3"/>
<gene>
    <name evidence="1" type="ORF">AWB82_07260</name>
</gene>
<accession>A0A158DWM3</accession>
<dbReference type="Proteomes" id="UP000054596">
    <property type="component" value="Unassembled WGS sequence"/>
</dbReference>
<dbReference type="EMBL" id="FCOJ02000156">
    <property type="protein sequence ID" value="SAK98978.1"/>
    <property type="molecule type" value="Genomic_DNA"/>
</dbReference>
<reference evidence="1" key="1">
    <citation type="submission" date="2016-01" db="EMBL/GenBank/DDBJ databases">
        <authorList>
            <person name="Peeters C."/>
        </authorList>
    </citation>
    <scope>NUCLEOTIDE SEQUENCE [LARGE SCALE GENOMIC DNA]</scope>
    <source>
        <strain evidence="1">LMG 29325</strain>
    </source>
</reference>
<keyword evidence="2" id="KW-1185">Reference proteome</keyword>
<comment type="caution">
    <text evidence="1">The sequence shown here is derived from an EMBL/GenBank/DDBJ whole genome shotgun (WGS) entry which is preliminary data.</text>
</comment>
<sequence length="96" mass="10333">MNAYEEKYGKGTVTQFAGDAAGVYPRLQDAVARALKTAKPGTKEFRVALRSELEHAHELVVPNGVVNTSATDHVGLDQRASVMGVIRNGAFTYLAQ</sequence>
<proteinExistence type="predicted"/>